<dbReference type="InterPro" id="IPR001242">
    <property type="entry name" value="Condensation_dom"/>
</dbReference>
<evidence type="ECO:0000256" key="3">
    <source>
        <dbReference type="ARBA" id="ARBA00022553"/>
    </source>
</evidence>
<dbReference type="NCBIfam" id="TIGR01733">
    <property type="entry name" value="AA-adenyl-dom"/>
    <property type="match status" value="1"/>
</dbReference>
<feature type="domain" description="Carrier" evidence="4">
    <location>
        <begin position="947"/>
        <end position="1021"/>
    </location>
</feature>
<dbReference type="Gene3D" id="1.10.1200.10">
    <property type="entry name" value="ACP-like"/>
    <property type="match status" value="1"/>
</dbReference>
<gene>
    <name evidence="5" type="ORF">BV926_20530</name>
</gene>
<name>A0ABD6VLG6_9GAMM</name>
<evidence type="ECO:0000313" key="6">
    <source>
        <dbReference type="Proteomes" id="UP000237274"/>
    </source>
</evidence>
<protein>
    <recommendedName>
        <fullName evidence="4">Carrier domain-containing protein</fullName>
    </recommendedName>
</protein>
<dbReference type="InterPro" id="IPR045851">
    <property type="entry name" value="AMP-bd_C_sf"/>
</dbReference>
<dbReference type="PANTHER" id="PTHR45527:SF1">
    <property type="entry name" value="FATTY ACID SYNTHASE"/>
    <property type="match status" value="1"/>
</dbReference>
<dbReference type="SUPFAM" id="SSF56801">
    <property type="entry name" value="Acetyl-CoA synthetase-like"/>
    <property type="match status" value="1"/>
</dbReference>
<dbReference type="SUPFAM" id="SSF47336">
    <property type="entry name" value="ACP-like"/>
    <property type="match status" value="1"/>
</dbReference>
<evidence type="ECO:0000256" key="2">
    <source>
        <dbReference type="ARBA" id="ARBA00022450"/>
    </source>
</evidence>
<comment type="caution">
    <text evidence="5">The sequence shown here is derived from an EMBL/GenBank/DDBJ whole genome shotgun (WGS) entry which is preliminary data.</text>
</comment>
<dbReference type="Gene3D" id="2.30.38.10">
    <property type="entry name" value="Luciferase, Domain 3"/>
    <property type="match status" value="1"/>
</dbReference>
<evidence type="ECO:0000313" key="5">
    <source>
        <dbReference type="EMBL" id="POE23297.1"/>
    </source>
</evidence>
<dbReference type="InterPro" id="IPR020845">
    <property type="entry name" value="AMP-binding_CS"/>
</dbReference>
<dbReference type="InterPro" id="IPR025110">
    <property type="entry name" value="AMP-bd_C"/>
</dbReference>
<dbReference type="InterPro" id="IPR006162">
    <property type="entry name" value="Ppantetheine_attach_site"/>
</dbReference>
<dbReference type="Gene3D" id="3.30.300.30">
    <property type="match status" value="1"/>
</dbReference>
<comment type="cofactor">
    <cofactor evidence="1">
        <name>pantetheine 4'-phosphate</name>
        <dbReference type="ChEBI" id="CHEBI:47942"/>
    </cofactor>
</comment>
<evidence type="ECO:0000259" key="4">
    <source>
        <dbReference type="PROSITE" id="PS50075"/>
    </source>
</evidence>
<dbReference type="InterPro" id="IPR023213">
    <property type="entry name" value="CAT-like_dom_sf"/>
</dbReference>
<dbReference type="InterPro" id="IPR036736">
    <property type="entry name" value="ACP-like_sf"/>
</dbReference>
<evidence type="ECO:0000256" key="1">
    <source>
        <dbReference type="ARBA" id="ARBA00001957"/>
    </source>
</evidence>
<dbReference type="SUPFAM" id="SSF52777">
    <property type="entry name" value="CoA-dependent acyltransferases"/>
    <property type="match status" value="4"/>
</dbReference>
<dbReference type="Gene3D" id="3.30.559.30">
    <property type="entry name" value="Nonribosomal peptide synthetase, condensation domain"/>
    <property type="match status" value="2"/>
</dbReference>
<organism evidence="5 6">
    <name type="scientific">Pectobacterium odoriferum</name>
    <dbReference type="NCBI Taxonomy" id="78398"/>
    <lineage>
        <taxon>Bacteria</taxon>
        <taxon>Pseudomonadati</taxon>
        <taxon>Pseudomonadota</taxon>
        <taxon>Gammaproteobacteria</taxon>
        <taxon>Enterobacterales</taxon>
        <taxon>Pectobacteriaceae</taxon>
        <taxon>Pectobacterium</taxon>
    </lineage>
</organism>
<dbReference type="Pfam" id="PF13193">
    <property type="entry name" value="AMP-binding_C"/>
    <property type="match status" value="1"/>
</dbReference>
<dbReference type="InterPro" id="IPR000873">
    <property type="entry name" value="AMP-dep_synth/lig_dom"/>
</dbReference>
<dbReference type="InterPro" id="IPR009081">
    <property type="entry name" value="PP-bd_ACP"/>
</dbReference>
<dbReference type="Gene3D" id="3.30.559.10">
    <property type="entry name" value="Chloramphenicol acetyltransferase-like domain"/>
    <property type="match status" value="2"/>
</dbReference>
<dbReference type="Gene3D" id="3.40.50.980">
    <property type="match status" value="2"/>
</dbReference>
<keyword evidence="2" id="KW-0596">Phosphopantetheine</keyword>
<dbReference type="PANTHER" id="PTHR45527">
    <property type="entry name" value="NONRIBOSOMAL PEPTIDE SYNTHETASE"/>
    <property type="match status" value="1"/>
</dbReference>
<dbReference type="PROSITE" id="PS51257">
    <property type="entry name" value="PROKAR_LIPOPROTEIN"/>
    <property type="match status" value="1"/>
</dbReference>
<dbReference type="PROSITE" id="PS00455">
    <property type="entry name" value="AMP_BINDING"/>
    <property type="match status" value="1"/>
</dbReference>
<dbReference type="Pfam" id="PF00550">
    <property type="entry name" value="PP-binding"/>
    <property type="match status" value="1"/>
</dbReference>
<dbReference type="Proteomes" id="UP000237274">
    <property type="component" value="Unassembled WGS sequence"/>
</dbReference>
<dbReference type="EMBL" id="MTAO01000022">
    <property type="protein sequence ID" value="POE23297.1"/>
    <property type="molecule type" value="Genomic_DNA"/>
</dbReference>
<dbReference type="CDD" id="cd05930">
    <property type="entry name" value="A_NRPS"/>
    <property type="match status" value="1"/>
</dbReference>
<reference evidence="5 6" key="1">
    <citation type="submission" date="2017-01" db="EMBL/GenBank/DDBJ databases">
        <title>Comparative Genomics of 38 Pectobacterium strains comprising three species revealed the characteristics of Pectobacterium carotovorum.</title>
        <authorList>
            <person name="Xie H."/>
            <person name="Ma Y."/>
            <person name="Li X."/>
        </authorList>
    </citation>
    <scope>NUCLEOTIDE SEQUENCE [LARGE SCALE GENOMIC DNA]</scope>
    <source>
        <strain evidence="5 6">Q142</strain>
    </source>
</reference>
<dbReference type="PROSITE" id="PS50075">
    <property type="entry name" value="CARRIER"/>
    <property type="match status" value="1"/>
</dbReference>
<keyword evidence="3" id="KW-0597">Phosphoprotein</keyword>
<proteinExistence type="predicted"/>
<dbReference type="PROSITE" id="PS00012">
    <property type="entry name" value="PHOSPHOPANTETHEINE"/>
    <property type="match status" value="1"/>
</dbReference>
<sequence length="1479" mass="165550">MTRIQKGIWITELKYPGTNMFNIGGSCSVAKALTVPHLICAIEKTIREIQCLNFTLNNDSPPLLIQSEQKNIDVAFHDFSQSAQPQLAFQQWRQRCLSERINLNVCSYFFSVYKVTDSYHGFLIKVHHLVCDGVSMQNIIRRICENYDDIDSVAGVHLTADDQSYFLRLEDDYLSGAQYQRDKLFWQQALAGRIESSNFILGNRSISPRSMRAIYAIPAEVVSQVKQACSALGCTESLFYYAAVALMLSRFTDSECVSFGFPLHGRKKADLKRNAMTVSTVPVQIRVDESASFADLIKGAAEQNNRLYRHQKYDYTELVQDNRMLYSANALFDVSFNYANTHYDVQLAGQPLIVDDIAPGEQHYSIQFLFKALVNGEKTEIYCDYKTEEYERQQIDSTVESLLALLEAVSANPHRQLLTLAPLPQQDLHRITTAHLNAPPAESSVVSLFFAAAKENDARIAVIDSQQTLTYRALAQRVCDISAHLSSAGVEAGSRVAILLPKSAELVATLLAVMALGAAYIPLEKDMPQERIKYIVHDSECALVISCQQWAELLPSGIRWCDSAIFTSVVTKAALPDLALSCRPTTLAYLIYTSGSTGQPKGTLIRHAELVNYCQWAARQYYPHKSDVAAFYTPLTFDLTVTSLFPALFAGAAIKVYTENESFILNDIIQDGVATVVKCTPSHLRAIQNETVGRECAVKRFVVGGENLKTSVAKSTWHQFGGRVDILNEYGPTETVVGCMIHRFDPQKDVGSSVPIGEPIDNTQIYIIDRFGRHCAPYMKGEMIIAGNGVSAGYWNREEMMRQKFIRDKYYPQQRAYHSGDLAWRTASSGIIYSGRIDNQVKIRGHRIEIEEIEVKLLAHEAVQDGTILVDGVGSDTATIKAFVVLQSDASISAEDLKHYLADHLLPYMVPQSIQCVDEIPLTFNGKIDSTRLLALQPDEVVTANAQPMNTLERTVFEAFKRVLGGSQFSMYSDFYQAGGDSIKAIQLVTLLQKHGLAVTAKDVLQLPVPKSLCHLIASRVHQVKETPPAPTSFAPTPIIKWFGDLSLPRPEIYHQMLCVSLPQALGQDALASIFDLLVQAHPILNCVVKDNDLMLQVRQEEWPGIQRVAVGAPGQAVAVAEALLSQARWPEDALFQAVLLDGEQSVEQELMLLAHHLVIDGVSWHLLIADLTTLVEQHLQRQTLSLPAANNYYAQWVAFIDGDAHKVSDVERAFWQEQISATPLFDNQTRASESATLGLFSATLADVTFARFTLLCTRLKIRPNELLFSLYTYALFRVFHQSEFTVEIEGIGRTSARCDIDLSRNIGWFTAVYPLKSSCKEDIFQHIRQTKRHIRQVNDNGIAWQAMRYSQGGERWQRPGNLPRFNYLGDFSDTHHQSAVNIRYIHPYAISAVENVYSDVLDFNIYWEGECKVSVSYVEQVITPKQLNAIVDNMANQINRLMELTPADAIQFYLSSDFPTISLTDSELKKLVFALPSS</sequence>
<dbReference type="Pfam" id="PF00668">
    <property type="entry name" value="Condensation"/>
    <property type="match status" value="2"/>
</dbReference>
<dbReference type="Pfam" id="PF00501">
    <property type="entry name" value="AMP-binding"/>
    <property type="match status" value="1"/>
</dbReference>
<accession>A0ABD6VLG6</accession>
<dbReference type="InterPro" id="IPR010071">
    <property type="entry name" value="AA_adenyl_dom"/>
</dbReference>